<evidence type="ECO:0000256" key="2">
    <source>
        <dbReference type="ARBA" id="ARBA00001911"/>
    </source>
</evidence>
<evidence type="ECO:0000256" key="6">
    <source>
        <dbReference type="ARBA" id="ARBA00018569"/>
    </source>
</evidence>
<comment type="similarity">
    <text evidence="4 9">Belongs to the NAD(P)-dependent epimerase/dehydratase family.</text>
</comment>
<keyword evidence="9" id="KW-0119">Carbohydrate metabolism</keyword>
<dbReference type="Pfam" id="PF16363">
    <property type="entry name" value="GDP_Man_Dehyd"/>
    <property type="match status" value="1"/>
</dbReference>
<comment type="cofactor">
    <cofactor evidence="2 9">
        <name>NAD(+)</name>
        <dbReference type="ChEBI" id="CHEBI:57540"/>
    </cofactor>
</comment>
<dbReference type="NCBIfam" id="TIGR01179">
    <property type="entry name" value="galE"/>
    <property type="match status" value="1"/>
</dbReference>
<comment type="subunit">
    <text evidence="9">Homodimer.</text>
</comment>
<organism evidence="11 12">
    <name type="scientific">Thermonema lapsum</name>
    <dbReference type="NCBI Taxonomy" id="28195"/>
    <lineage>
        <taxon>Bacteria</taxon>
        <taxon>Pseudomonadati</taxon>
        <taxon>Bacteroidota</taxon>
        <taxon>Cytophagia</taxon>
        <taxon>Cytophagales</taxon>
        <taxon>Thermonemataceae</taxon>
        <taxon>Thermonema</taxon>
    </lineage>
</organism>
<evidence type="ECO:0000256" key="8">
    <source>
        <dbReference type="ARBA" id="ARBA00023235"/>
    </source>
</evidence>
<name>A0A846MPG7_9BACT</name>
<feature type="domain" description="NAD(P)-binding" evidence="10">
    <location>
        <begin position="6"/>
        <end position="329"/>
    </location>
</feature>
<evidence type="ECO:0000256" key="5">
    <source>
        <dbReference type="ARBA" id="ARBA00013189"/>
    </source>
</evidence>
<dbReference type="EC" id="5.1.3.2" evidence="5 9"/>
<evidence type="ECO:0000256" key="1">
    <source>
        <dbReference type="ARBA" id="ARBA00000083"/>
    </source>
</evidence>
<dbReference type="InterPro" id="IPR016040">
    <property type="entry name" value="NAD(P)-bd_dom"/>
</dbReference>
<dbReference type="SUPFAM" id="SSF51735">
    <property type="entry name" value="NAD(P)-binding Rossmann-fold domains"/>
    <property type="match status" value="1"/>
</dbReference>
<keyword evidence="12" id="KW-1185">Reference proteome</keyword>
<dbReference type="RefSeq" id="WP_166918602.1">
    <property type="nucleotide sequence ID" value="NZ_JAASRN010000001.1"/>
</dbReference>
<evidence type="ECO:0000256" key="9">
    <source>
        <dbReference type="RuleBase" id="RU366046"/>
    </source>
</evidence>
<dbReference type="GO" id="GO:0003978">
    <property type="term" value="F:UDP-glucose 4-epimerase activity"/>
    <property type="evidence" value="ECO:0007669"/>
    <property type="project" value="UniProtKB-UniRule"/>
</dbReference>
<comment type="caution">
    <text evidence="11">The sequence shown here is derived from an EMBL/GenBank/DDBJ whole genome shotgun (WGS) entry which is preliminary data.</text>
</comment>
<evidence type="ECO:0000313" key="11">
    <source>
        <dbReference type="EMBL" id="NIK73355.1"/>
    </source>
</evidence>
<protein>
    <recommendedName>
        <fullName evidence="6 9">UDP-glucose 4-epimerase</fullName>
        <ecNumber evidence="5 9">5.1.3.2</ecNumber>
    </recommendedName>
</protein>
<dbReference type="Gene3D" id="3.90.25.10">
    <property type="entry name" value="UDP-galactose 4-epimerase, domain 1"/>
    <property type="match status" value="1"/>
</dbReference>
<comment type="catalytic activity">
    <reaction evidence="1 9">
        <text>UDP-alpha-D-glucose = UDP-alpha-D-galactose</text>
        <dbReference type="Rhea" id="RHEA:22168"/>
        <dbReference type="ChEBI" id="CHEBI:58885"/>
        <dbReference type="ChEBI" id="CHEBI:66914"/>
        <dbReference type="EC" id="5.1.3.2"/>
    </reaction>
</comment>
<keyword evidence="7 9" id="KW-0520">NAD</keyword>
<dbReference type="GO" id="GO:0005829">
    <property type="term" value="C:cytosol"/>
    <property type="evidence" value="ECO:0007669"/>
    <property type="project" value="TreeGrafter"/>
</dbReference>
<proteinExistence type="inferred from homology"/>
<evidence type="ECO:0000259" key="10">
    <source>
        <dbReference type="Pfam" id="PF16363"/>
    </source>
</evidence>
<evidence type="ECO:0000256" key="7">
    <source>
        <dbReference type="ARBA" id="ARBA00023027"/>
    </source>
</evidence>
<dbReference type="InterPro" id="IPR036291">
    <property type="entry name" value="NAD(P)-bd_dom_sf"/>
</dbReference>
<dbReference type="UniPathway" id="UPA00214"/>
<evidence type="ECO:0000256" key="4">
    <source>
        <dbReference type="ARBA" id="ARBA00007637"/>
    </source>
</evidence>
<dbReference type="PANTHER" id="PTHR43725:SF47">
    <property type="entry name" value="UDP-GLUCOSE 4-EPIMERASE"/>
    <property type="match status" value="1"/>
</dbReference>
<dbReference type="AlphaFoldDB" id="A0A846MPG7"/>
<evidence type="ECO:0000313" key="12">
    <source>
        <dbReference type="Proteomes" id="UP000537126"/>
    </source>
</evidence>
<gene>
    <name evidence="11" type="ORF">FHS56_000841</name>
</gene>
<dbReference type="InterPro" id="IPR005886">
    <property type="entry name" value="UDP_G4E"/>
</dbReference>
<dbReference type="EMBL" id="JAASRN010000001">
    <property type="protein sequence ID" value="NIK73355.1"/>
    <property type="molecule type" value="Genomic_DNA"/>
</dbReference>
<sequence>MQKTILVTGGLGFIGSHTVVALQEAGYEVVIVDNLSNSFAFVLDGICSISGVMPRFYEGDCNDRAFMQQLFDKEKIVGVIHFAAYKAVGESVAYPLKYYHNNLLSLIVLLELMQQYKVAHLVFSSSCTVYGQPEQLPVDESAPILPAQSPYGNTKQVSEEIIRDSVQAGIPIKVLALRYFNPIGAHPSAHIGELPIGVPNNLVPYITQTAAGIRPELSIFGKDYNTPDGTCIRDFIHVMDLAEAHVKALDYLLRQDAPSLYDYVNIGTGKGHSVLEVVQTFERVNRIKLPYKFAPRRPGDVEQIYAKADKACQLLGWKASRSLDQALRDAWQWQVALKEKGILEKMQKAETNS</sequence>
<dbReference type="CDD" id="cd05247">
    <property type="entry name" value="UDP_G4E_1_SDR_e"/>
    <property type="match status" value="1"/>
</dbReference>
<evidence type="ECO:0000256" key="3">
    <source>
        <dbReference type="ARBA" id="ARBA00004947"/>
    </source>
</evidence>
<dbReference type="Gene3D" id="3.40.50.720">
    <property type="entry name" value="NAD(P)-binding Rossmann-like Domain"/>
    <property type="match status" value="1"/>
</dbReference>
<accession>A0A846MPG7</accession>
<comment type="pathway">
    <text evidence="3 9">Carbohydrate metabolism; galactose metabolism.</text>
</comment>
<keyword evidence="8 9" id="KW-0413">Isomerase</keyword>
<dbReference type="PANTHER" id="PTHR43725">
    <property type="entry name" value="UDP-GLUCOSE 4-EPIMERASE"/>
    <property type="match status" value="1"/>
</dbReference>
<dbReference type="Proteomes" id="UP000537126">
    <property type="component" value="Unassembled WGS sequence"/>
</dbReference>
<reference evidence="11 12" key="1">
    <citation type="submission" date="2020-03" db="EMBL/GenBank/DDBJ databases">
        <title>Genomic Encyclopedia of Type Strains, Phase IV (KMG-IV): sequencing the most valuable type-strain genomes for metagenomic binning, comparative biology and taxonomic classification.</title>
        <authorList>
            <person name="Goeker M."/>
        </authorList>
    </citation>
    <scope>NUCLEOTIDE SEQUENCE [LARGE SCALE GENOMIC DNA]</scope>
    <source>
        <strain evidence="11 12">DSM 5718</strain>
    </source>
</reference>
<dbReference type="GO" id="GO:0006012">
    <property type="term" value="P:galactose metabolic process"/>
    <property type="evidence" value="ECO:0007669"/>
    <property type="project" value="UniProtKB-UniPathway"/>
</dbReference>